<accession>A0A3P8QCR9</accession>
<dbReference type="PROSITE" id="PS50309">
    <property type="entry name" value="DC"/>
    <property type="match status" value="2"/>
</dbReference>
<proteinExistence type="predicted"/>
<evidence type="ECO:0000256" key="1">
    <source>
        <dbReference type="ARBA" id="ARBA00022737"/>
    </source>
</evidence>
<dbReference type="PANTHER" id="PTHR23004:SF9">
    <property type="entry name" value="DOUBLECORTIN DOMAIN-CONTAINING PROTEIN 2C"/>
    <property type="match status" value="1"/>
</dbReference>
<keyword evidence="1" id="KW-0677">Repeat</keyword>
<dbReference type="FunFam" id="3.10.20.230:FF:000004">
    <property type="entry name" value="Doublecortin domain containing 2"/>
    <property type="match status" value="1"/>
</dbReference>
<feature type="domain" description="Doublecortin" evidence="3">
    <location>
        <begin position="14"/>
        <end position="97"/>
    </location>
</feature>
<dbReference type="AlphaFoldDB" id="A0A3P8QCR9"/>
<dbReference type="Pfam" id="PF03607">
    <property type="entry name" value="DCX"/>
    <property type="match status" value="2"/>
</dbReference>
<reference evidence="4" key="4">
    <citation type="submission" date="2025-09" db="UniProtKB">
        <authorList>
            <consortium name="Ensembl"/>
        </authorList>
    </citation>
    <scope>IDENTIFICATION</scope>
</reference>
<dbReference type="OrthoDB" id="1738954at2759"/>
<feature type="transmembrane region" description="Helical" evidence="2">
    <location>
        <begin position="314"/>
        <end position="336"/>
    </location>
</feature>
<dbReference type="SMART" id="SM00537">
    <property type="entry name" value="DCX"/>
    <property type="match status" value="2"/>
</dbReference>
<sequence length="359" mass="40474">MPSTTGRSDLPPTKIIVVYRNGDAYFPGRKVVVNPRYVPYFDNFLTSLTKGIEAPFGAVRRLYTATQGHQVHHLDDLQHGSEYVAAGNEAFKKLNVFTNGEVLVPPARIRIPKYTLRSWENVLAMVTEKVRLRTGAVFRLCTLNGHPVSGPTELENNHYYVAVGSEKFKALPYYQKSAIWQVKEISLESQPVLFKSKQNRAVRRFKGTLLFSVNINKEKDFKHYQGEGSVFNAQNKRSEMAGAAEVQEDRQLKVDLPIDQVEAKIVEEEYEDGNRCASSCKASLRDSDDSSTQRSSTTDSGKNVSTLIISLMQLVFHIQFIFTLLLCPIFSFPFGLGHIKNGLTSNYGNDHFHNCNRVT</sequence>
<dbReference type="STRING" id="8154.ENSACLP00000026744"/>
<reference evidence="4" key="3">
    <citation type="submission" date="2025-08" db="UniProtKB">
        <authorList>
            <consortium name="Ensembl"/>
        </authorList>
    </citation>
    <scope>IDENTIFICATION</scope>
</reference>
<dbReference type="PANTHER" id="PTHR23004">
    <property type="entry name" value="DOUBLECORTIN DOMAIN CONTAINING 2"/>
    <property type="match status" value="1"/>
</dbReference>
<dbReference type="GeneTree" id="ENSGT00940000164359"/>
<dbReference type="Ensembl" id="ENSACLT00000027374.2">
    <property type="protein sequence ID" value="ENSACLP00000026744.2"/>
    <property type="gene ID" value="ENSACLG00000018201.2"/>
</dbReference>
<dbReference type="OMA" id="CKYDGIP"/>
<dbReference type="GO" id="GO:0005874">
    <property type="term" value="C:microtubule"/>
    <property type="evidence" value="ECO:0007669"/>
    <property type="project" value="TreeGrafter"/>
</dbReference>
<evidence type="ECO:0000313" key="5">
    <source>
        <dbReference type="Proteomes" id="UP000265100"/>
    </source>
</evidence>
<dbReference type="InterPro" id="IPR003533">
    <property type="entry name" value="Doublecortin_dom"/>
</dbReference>
<protein>
    <recommendedName>
        <fullName evidence="3">Doublecortin domain-containing protein</fullName>
    </recommendedName>
</protein>
<feature type="domain" description="Doublecortin" evidence="3">
    <location>
        <begin position="92"/>
        <end position="174"/>
    </location>
</feature>
<dbReference type="SUPFAM" id="SSF89837">
    <property type="entry name" value="Doublecortin (DC)"/>
    <property type="match status" value="2"/>
</dbReference>
<reference evidence="4 5" key="1">
    <citation type="submission" date="2018-05" db="EMBL/GenBank/DDBJ databases">
        <authorList>
            <person name="Datahose"/>
        </authorList>
    </citation>
    <scope>NUCLEOTIDE SEQUENCE</scope>
</reference>
<name>A0A3P8QCR9_ASTCA</name>
<dbReference type="Bgee" id="ENSACLG00000018201">
    <property type="expression patterns" value="Expressed in testis"/>
</dbReference>
<reference evidence="5" key="2">
    <citation type="submission" date="2023-03" db="EMBL/GenBank/DDBJ databases">
        <authorList>
            <consortium name="Wellcome Sanger Institute Data Sharing"/>
        </authorList>
    </citation>
    <scope>NUCLEOTIDE SEQUENCE [LARGE SCALE GENOMIC DNA]</scope>
</reference>
<dbReference type="GO" id="GO:0035556">
    <property type="term" value="P:intracellular signal transduction"/>
    <property type="evidence" value="ECO:0007669"/>
    <property type="project" value="InterPro"/>
</dbReference>
<keyword evidence="2" id="KW-1133">Transmembrane helix</keyword>
<dbReference type="GO" id="GO:0005815">
    <property type="term" value="C:microtubule organizing center"/>
    <property type="evidence" value="ECO:0007669"/>
    <property type="project" value="TreeGrafter"/>
</dbReference>
<dbReference type="Gene3D" id="3.10.20.230">
    <property type="entry name" value="Doublecortin domain"/>
    <property type="match status" value="2"/>
</dbReference>
<organism evidence="4 5">
    <name type="scientific">Astatotilapia calliptera</name>
    <name type="common">Eastern happy</name>
    <name type="synonym">Chromis callipterus</name>
    <dbReference type="NCBI Taxonomy" id="8154"/>
    <lineage>
        <taxon>Eukaryota</taxon>
        <taxon>Metazoa</taxon>
        <taxon>Chordata</taxon>
        <taxon>Craniata</taxon>
        <taxon>Vertebrata</taxon>
        <taxon>Euteleostomi</taxon>
        <taxon>Actinopterygii</taxon>
        <taxon>Neopterygii</taxon>
        <taxon>Teleostei</taxon>
        <taxon>Neoteleostei</taxon>
        <taxon>Acanthomorphata</taxon>
        <taxon>Ovalentaria</taxon>
        <taxon>Cichlomorphae</taxon>
        <taxon>Cichliformes</taxon>
        <taxon>Cichlidae</taxon>
        <taxon>African cichlids</taxon>
        <taxon>Pseudocrenilabrinae</taxon>
        <taxon>Haplochromini</taxon>
        <taxon>Astatotilapia</taxon>
    </lineage>
</organism>
<dbReference type="CDD" id="cd17071">
    <property type="entry name" value="DCX1_DCDC2_like"/>
    <property type="match status" value="1"/>
</dbReference>
<keyword evidence="2" id="KW-0812">Transmembrane</keyword>
<evidence type="ECO:0000259" key="3">
    <source>
        <dbReference type="PROSITE" id="PS50309"/>
    </source>
</evidence>
<keyword evidence="5" id="KW-1185">Reference proteome</keyword>
<keyword evidence="2" id="KW-0472">Membrane</keyword>
<dbReference type="Proteomes" id="UP000265100">
    <property type="component" value="Chromosome 19"/>
</dbReference>
<evidence type="ECO:0000256" key="2">
    <source>
        <dbReference type="SAM" id="Phobius"/>
    </source>
</evidence>
<dbReference type="InterPro" id="IPR036572">
    <property type="entry name" value="Doublecortin_dom_sf"/>
</dbReference>
<evidence type="ECO:0000313" key="4">
    <source>
        <dbReference type="Ensembl" id="ENSACLP00000026744.2"/>
    </source>
</evidence>